<protein>
    <recommendedName>
        <fullName evidence="3">ABM domain-containing protein</fullName>
    </recommendedName>
</protein>
<keyword evidence="5" id="KW-1185">Reference proteome</keyword>
<gene>
    <name evidence="4" type="ORF">VKT23_010241</name>
</gene>
<evidence type="ECO:0000259" key="3">
    <source>
        <dbReference type="PROSITE" id="PS51725"/>
    </source>
</evidence>
<keyword evidence="2" id="KW-0732">Signal</keyword>
<proteinExistence type="predicted"/>
<dbReference type="SUPFAM" id="SSF54909">
    <property type="entry name" value="Dimeric alpha+beta barrel"/>
    <property type="match status" value="1"/>
</dbReference>
<feature type="chain" id="PRO_5045122202" description="ABM domain-containing protein" evidence="2">
    <location>
        <begin position="22"/>
        <end position="149"/>
    </location>
</feature>
<evidence type="ECO:0000256" key="2">
    <source>
        <dbReference type="SAM" id="SignalP"/>
    </source>
</evidence>
<evidence type="ECO:0000313" key="4">
    <source>
        <dbReference type="EMBL" id="KAK7457894.1"/>
    </source>
</evidence>
<dbReference type="EMBL" id="JBANRG010000019">
    <property type="protein sequence ID" value="KAK7457894.1"/>
    <property type="molecule type" value="Genomic_DNA"/>
</dbReference>
<feature type="region of interest" description="Disordered" evidence="1">
    <location>
        <begin position="27"/>
        <end position="46"/>
    </location>
</feature>
<evidence type="ECO:0000313" key="5">
    <source>
        <dbReference type="Proteomes" id="UP001498398"/>
    </source>
</evidence>
<dbReference type="PROSITE" id="PS51725">
    <property type="entry name" value="ABM"/>
    <property type="match status" value="1"/>
</dbReference>
<dbReference type="InterPro" id="IPR011008">
    <property type="entry name" value="Dimeric_a/b-barrel"/>
</dbReference>
<dbReference type="Proteomes" id="UP001498398">
    <property type="component" value="Unassembled WGS sequence"/>
</dbReference>
<sequence length="149" mass="16459">MLVNNLLLLLSSLLFLQFSTAASVARGTEDSQPCPDPPDFSNIPDKTSSGKLMVLGRVQVVEGKEARWEQIISDIKAFVETGAEPGTLTYRATRVVDENANPTGEYVNIEEYTSKEALLEHLRSPPACQFLRESSELLVSQVLEVVDEF</sequence>
<accession>A0ABR1JDA2</accession>
<feature type="signal peptide" evidence="2">
    <location>
        <begin position="1"/>
        <end position="21"/>
    </location>
</feature>
<dbReference type="Gene3D" id="3.30.70.100">
    <property type="match status" value="1"/>
</dbReference>
<dbReference type="Pfam" id="PF03992">
    <property type="entry name" value="ABM"/>
    <property type="match status" value="1"/>
</dbReference>
<reference evidence="4 5" key="1">
    <citation type="submission" date="2024-01" db="EMBL/GenBank/DDBJ databases">
        <title>A draft genome for the cacao thread blight pathogen Marasmiellus scandens.</title>
        <authorList>
            <person name="Baruah I.K."/>
            <person name="Leung J."/>
            <person name="Bukari Y."/>
            <person name="Amoako-Attah I."/>
            <person name="Meinhardt L.W."/>
            <person name="Bailey B.A."/>
            <person name="Cohen S.P."/>
        </authorList>
    </citation>
    <scope>NUCLEOTIDE SEQUENCE [LARGE SCALE GENOMIC DNA]</scope>
    <source>
        <strain evidence="4 5">GH-19</strain>
    </source>
</reference>
<evidence type="ECO:0000256" key="1">
    <source>
        <dbReference type="SAM" id="MobiDB-lite"/>
    </source>
</evidence>
<organism evidence="4 5">
    <name type="scientific">Marasmiellus scandens</name>
    <dbReference type="NCBI Taxonomy" id="2682957"/>
    <lineage>
        <taxon>Eukaryota</taxon>
        <taxon>Fungi</taxon>
        <taxon>Dikarya</taxon>
        <taxon>Basidiomycota</taxon>
        <taxon>Agaricomycotina</taxon>
        <taxon>Agaricomycetes</taxon>
        <taxon>Agaricomycetidae</taxon>
        <taxon>Agaricales</taxon>
        <taxon>Marasmiineae</taxon>
        <taxon>Omphalotaceae</taxon>
        <taxon>Marasmiellus</taxon>
    </lineage>
</organism>
<feature type="domain" description="ABM" evidence="3">
    <location>
        <begin position="52"/>
        <end position="146"/>
    </location>
</feature>
<comment type="caution">
    <text evidence="4">The sequence shown here is derived from an EMBL/GenBank/DDBJ whole genome shotgun (WGS) entry which is preliminary data.</text>
</comment>
<name>A0ABR1JDA2_9AGAR</name>
<dbReference type="InterPro" id="IPR007138">
    <property type="entry name" value="ABM_dom"/>
</dbReference>